<dbReference type="PRINTS" id="PR01217">
    <property type="entry name" value="PRICHEXTENSN"/>
</dbReference>
<dbReference type="Pfam" id="PF02469">
    <property type="entry name" value="Fasciclin"/>
    <property type="match status" value="1"/>
</dbReference>
<dbReference type="SUPFAM" id="SSF82153">
    <property type="entry name" value="FAS1 domain"/>
    <property type="match status" value="4"/>
</dbReference>
<feature type="region of interest" description="Disordered" evidence="1">
    <location>
        <begin position="1030"/>
        <end position="1056"/>
    </location>
</feature>
<dbReference type="PANTHER" id="PTHR48148:SF2">
    <property type="entry name" value="PA14 DOMAIN-CONTAINING PROTEIN"/>
    <property type="match status" value="1"/>
</dbReference>
<accession>D8TYU1</accession>
<dbReference type="Gene3D" id="2.30.180.10">
    <property type="entry name" value="FAS1 domain"/>
    <property type="match status" value="4"/>
</dbReference>
<dbReference type="eggNOG" id="ENOG502R374">
    <property type="taxonomic scope" value="Eukaryota"/>
</dbReference>
<feature type="region of interest" description="Disordered" evidence="1">
    <location>
        <begin position="205"/>
        <end position="320"/>
    </location>
</feature>
<dbReference type="OrthoDB" id="533218at2759"/>
<dbReference type="InterPro" id="IPR036378">
    <property type="entry name" value="FAS1_dom_sf"/>
</dbReference>
<sequence>MGRLSAALAVAVALLTLVPGGRSQFATPFEYISSQPDLSITKACIENIILRNQAPWTSQKDQDFTIYVPTDDGWRVIFDSFGLGDPERFCKETRKVKLNQTRNSVMRFHLLPGARTREQLPGNCQGGQGCKYATLGGGNNLVDELTIVIDASVGTYVFGANPDDYGDYQYTTLANGTRVPRFNIRINGRILHVLDAVMIQARFIPAPSPSPPPPKQSPPPRPPPPTTQPPPPPPPRQSPPPPVLSPPPVSNSPPPPAPPPPSPPPPGPPPPSPPPPSPPPPAPPPPSPPPPAPPPPSPPPPPGASPPPSPAPSPRPPSPAPPPSPYIGFYSIYSFLSQRVVDMTRLKTAVDAAGLASYFDDPSLQLTCFLPNDTAATWDAPVFWTSTMTNVRVKDQTVFVAACRANMSSSAYCTSALVTEYSALVRDLLLRHCISPRVLTTNWTNAVYTTVQSFVSLSTAVSAPTYSVSLVGGPVRTLLPDTPSARNRDNIVAQSVIQIISDFIVGGPFAPPPPPPPSPPPPSPSPPPPAYTSITAAINGVDQLSITRQLISLLNLSPLIDALNGTTCFFPSNAAWYRFSVNDNNLLVNVVASPSPPSPSPPSPPPPSPPPLPPFPASTTGRRRLSSVEEDSKTVKFNIAPGVVAHGVITDRRMLAQVDNVFNAADFYDRTIWTVSLESGITPYLTQMLRNSILSSCVNPANATRSFNAGQNTVFKLQDANTELPLETALGWGEDVAAYVKRIAFSGTCSDSVTINGVANVPLETLGYCSQCPKYETSDDTYPNCNFNVYYLSYGGASAFDTISTDNTVRIPFVYWVPRDIVIGSPAQPRGYVQIVNRVYQPPNVPPPPPSPAPPRPPPAPSPPPPVPGGLPGLLNNSFSLAHQLFTAFNYYPTVAQFDTSGWTLFVPTDAALTAAMTARGLTISTVISSGIGLSIVRNMFVPNTILFTSNITNSTFVTTNVGIFGSGTSSNAVTFLVLGSSITLNQTFPGSASPQTATIGILRDLQVLRGAGALAGVVQQLDSVLWPDLALPSPPPPPPTPPTPPSPPPPPPPPTFQDGIATYLATFPELSIFRQILTCTNFTTLFNDALRQNPTTIFPPIDSAFNSYFATSGRTLSYFCNPDNLGDAINLIKAHVISGAYSSATFAANTGASTPVTSYPYFYVAEMNSQTLTVSGNGTVTNVTARYPPAAGTFVPNRYDIILFNTTPPPTPTSVGYVYAHMINAVLPPANFAPPSPPPPPPPNVYNAISIWDGITKEPLLATYAGLASVLKIPGTNTTFRAYFENTSTIATVLAPTTDALFAMFPRVTITLASGSSRALTNSDCLGNYSAAVDFCSRILAFTVIPDVEFFPSYNAAEYFLSFPFGDASRYIFMPVTLVGPSVSANFGYTMSLASNPPDTTTLAFATVPCSGKAVNLKGPVPVGVPNATTQKQSALYVVNDVLFPPGGMPNIGTTPSSACP</sequence>
<name>D8TYU1_VOLCA</name>
<dbReference type="PROSITE" id="PS50213">
    <property type="entry name" value="FAS1"/>
    <property type="match status" value="2"/>
</dbReference>
<gene>
    <name evidence="4" type="ORF">VOLCADRAFT_105161</name>
</gene>
<organism evidence="5">
    <name type="scientific">Volvox carteri f. nagariensis</name>
    <dbReference type="NCBI Taxonomy" id="3068"/>
    <lineage>
        <taxon>Eukaryota</taxon>
        <taxon>Viridiplantae</taxon>
        <taxon>Chlorophyta</taxon>
        <taxon>core chlorophytes</taxon>
        <taxon>Chlorophyceae</taxon>
        <taxon>CS clade</taxon>
        <taxon>Chlamydomonadales</taxon>
        <taxon>Volvocaceae</taxon>
        <taxon>Volvox</taxon>
    </lineage>
</organism>
<evidence type="ECO:0000256" key="2">
    <source>
        <dbReference type="SAM" id="SignalP"/>
    </source>
</evidence>
<evidence type="ECO:0000313" key="4">
    <source>
        <dbReference type="EMBL" id="EFJ47372.1"/>
    </source>
</evidence>
<dbReference type="RefSeq" id="XP_002951561.1">
    <property type="nucleotide sequence ID" value="XM_002951515.1"/>
</dbReference>
<keyword evidence="5" id="KW-1185">Reference proteome</keyword>
<feature type="chain" id="PRO_5003124023" description="FAS1 domain-containing protein" evidence="2">
    <location>
        <begin position="24"/>
        <end position="1462"/>
    </location>
</feature>
<keyword evidence="2" id="KW-0732">Signal</keyword>
<dbReference type="STRING" id="3068.D8TYU1"/>
<dbReference type="InterPro" id="IPR000782">
    <property type="entry name" value="FAS1_domain"/>
</dbReference>
<dbReference type="KEGG" id="vcn:VOLCADRAFT_105161"/>
<dbReference type="PANTHER" id="PTHR48148">
    <property type="entry name" value="KERATINOCYTE PROLINE-RICH PROTEIN"/>
    <property type="match status" value="1"/>
</dbReference>
<feature type="compositionally biased region" description="Pro residues" evidence="1">
    <location>
        <begin position="594"/>
        <end position="616"/>
    </location>
</feature>
<evidence type="ECO:0000313" key="5">
    <source>
        <dbReference type="Proteomes" id="UP000001058"/>
    </source>
</evidence>
<dbReference type="Proteomes" id="UP000001058">
    <property type="component" value="Unassembled WGS sequence"/>
</dbReference>
<feature type="domain" description="FAS1" evidence="3">
    <location>
        <begin position="1058"/>
        <end position="1228"/>
    </location>
</feature>
<evidence type="ECO:0000259" key="3">
    <source>
        <dbReference type="PROSITE" id="PS50213"/>
    </source>
</evidence>
<feature type="compositionally biased region" description="Pro residues" evidence="1">
    <location>
        <begin position="1033"/>
        <end position="1056"/>
    </location>
</feature>
<feature type="compositionally biased region" description="Pro residues" evidence="1">
    <location>
        <begin position="510"/>
        <end position="530"/>
    </location>
</feature>
<feature type="region of interest" description="Disordered" evidence="1">
    <location>
        <begin position="510"/>
        <end position="531"/>
    </location>
</feature>
<feature type="domain" description="FAS1" evidence="3">
    <location>
        <begin position="25"/>
        <end position="198"/>
    </location>
</feature>
<feature type="region of interest" description="Disordered" evidence="1">
    <location>
        <begin position="843"/>
        <end position="869"/>
    </location>
</feature>
<dbReference type="InParanoid" id="D8TYU1"/>
<feature type="compositionally biased region" description="Pro residues" evidence="1">
    <location>
        <begin position="206"/>
        <end position="320"/>
    </location>
</feature>
<evidence type="ECO:0000256" key="1">
    <source>
        <dbReference type="SAM" id="MobiDB-lite"/>
    </source>
</evidence>
<proteinExistence type="predicted"/>
<dbReference type="EMBL" id="GL378345">
    <property type="protein sequence ID" value="EFJ47372.1"/>
    <property type="molecule type" value="Genomic_DNA"/>
</dbReference>
<feature type="signal peptide" evidence="2">
    <location>
        <begin position="1"/>
        <end position="23"/>
    </location>
</feature>
<dbReference type="GeneID" id="9615725"/>
<protein>
    <recommendedName>
        <fullName evidence="3">FAS1 domain-containing protein</fullName>
    </recommendedName>
</protein>
<feature type="region of interest" description="Disordered" evidence="1">
    <location>
        <begin position="593"/>
        <end position="629"/>
    </location>
</feature>
<reference evidence="4 5" key="1">
    <citation type="journal article" date="2010" name="Science">
        <title>Genomic analysis of organismal complexity in the multicellular green alga Volvox carteri.</title>
        <authorList>
            <person name="Prochnik S.E."/>
            <person name="Umen J."/>
            <person name="Nedelcu A.M."/>
            <person name="Hallmann A."/>
            <person name="Miller S.M."/>
            <person name="Nishii I."/>
            <person name="Ferris P."/>
            <person name="Kuo A."/>
            <person name="Mitros T."/>
            <person name="Fritz-Laylin L.K."/>
            <person name="Hellsten U."/>
            <person name="Chapman J."/>
            <person name="Simakov O."/>
            <person name="Rensing S.A."/>
            <person name="Terry A."/>
            <person name="Pangilinan J."/>
            <person name="Kapitonov V."/>
            <person name="Jurka J."/>
            <person name="Salamov A."/>
            <person name="Shapiro H."/>
            <person name="Schmutz J."/>
            <person name="Grimwood J."/>
            <person name="Lindquist E."/>
            <person name="Lucas S."/>
            <person name="Grigoriev I.V."/>
            <person name="Schmitt R."/>
            <person name="Kirk D."/>
            <person name="Rokhsar D.S."/>
        </authorList>
    </citation>
    <scope>NUCLEOTIDE SEQUENCE [LARGE SCALE GENOMIC DNA]</scope>
    <source>
        <strain evidence="5">f. Nagariensis / Eve</strain>
    </source>
</reference>